<accession>A0A8S1LK82</accession>
<evidence type="ECO:0000313" key="1">
    <source>
        <dbReference type="EMBL" id="CAD8066622.1"/>
    </source>
</evidence>
<reference evidence="1" key="1">
    <citation type="submission" date="2021-01" db="EMBL/GenBank/DDBJ databases">
        <authorList>
            <consortium name="Genoscope - CEA"/>
            <person name="William W."/>
        </authorList>
    </citation>
    <scope>NUCLEOTIDE SEQUENCE</scope>
</reference>
<comment type="caution">
    <text evidence="1">The sequence shown here is derived from an EMBL/GenBank/DDBJ whole genome shotgun (WGS) entry which is preliminary data.</text>
</comment>
<evidence type="ECO:0000313" key="2">
    <source>
        <dbReference type="Proteomes" id="UP000688137"/>
    </source>
</evidence>
<dbReference type="EMBL" id="CAJJDM010000038">
    <property type="protein sequence ID" value="CAD8066622.1"/>
    <property type="molecule type" value="Genomic_DNA"/>
</dbReference>
<keyword evidence="2" id="KW-1185">Reference proteome</keyword>
<gene>
    <name evidence="1" type="ORF">PPRIM_AZ9-3.1.T0390210</name>
</gene>
<organism evidence="1 2">
    <name type="scientific">Paramecium primaurelia</name>
    <dbReference type="NCBI Taxonomy" id="5886"/>
    <lineage>
        <taxon>Eukaryota</taxon>
        <taxon>Sar</taxon>
        <taxon>Alveolata</taxon>
        <taxon>Ciliophora</taxon>
        <taxon>Intramacronucleata</taxon>
        <taxon>Oligohymenophorea</taxon>
        <taxon>Peniculida</taxon>
        <taxon>Parameciidae</taxon>
        <taxon>Paramecium</taxon>
    </lineage>
</organism>
<proteinExistence type="predicted"/>
<sequence>MTKMDQKMDIGQNQVMISGFYIKQFFVEHIKMDLEQVLGKFININYLIKNLRKKEEEIMMRMEESMEYGQMSALIFIGQRINYNFQE</sequence>
<protein>
    <submittedName>
        <fullName evidence="1">Uncharacterized protein</fullName>
    </submittedName>
</protein>
<dbReference type="Proteomes" id="UP000688137">
    <property type="component" value="Unassembled WGS sequence"/>
</dbReference>
<name>A0A8S1LK82_PARPR</name>
<dbReference type="AlphaFoldDB" id="A0A8S1LK82"/>